<feature type="domain" description="Heterokaryon incompatibility" evidence="2">
    <location>
        <begin position="257"/>
        <end position="403"/>
    </location>
</feature>
<gene>
    <name evidence="3" type="ORF">F5X68DRAFT_240620</name>
</gene>
<dbReference type="EMBL" id="JAGSXJ010000013">
    <property type="protein sequence ID" value="KAH6686351.1"/>
    <property type="molecule type" value="Genomic_DNA"/>
</dbReference>
<evidence type="ECO:0000259" key="2">
    <source>
        <dbReference type="Pfam" id="PF06985"/>
    </source>
</evidence>
<organism evidence="3 4">
    <name type="scientific">Plectosphaerella plurivora</name>
    <dbReference type="NCBI Taxonomy" id="936078"/>
    <lineage>
        <taxon>Eukaryota</taxon>
        <taxon>Fungi</taxon>
        <taxon>Dikarya</taxon>
        <taxon>Ascomycota</taxon>
        <taxon>Pezizomycotina</taxon>
        <taxon>Sordariomycetes</taxon>
        <taxon>Hypocreomycetidae</taxon>
        <taxon>Glomerellales</taxon>
        <taxon>Plectosphaerellaceae</taxon>
        <taxon>Plectosphaerella</taxon>
    </lineage>
</organism>
<evidence type="ECO:0000313" key="3">
    <source>
        <dbReference type="EMBL" id="KAH6686351.1"/>
    </source>
</evidence>
<keyword evidence="4" id="KW-1185">Reference proteome</keyword>
<comment type="caution">
    <text evidence="3">The sequence shown here is derived from an EMBL/GenBank/DDBJ whole genome shotgun (WGS) entry which is preliminary data.</text>
</comment>
<reference evidence="3" key="1">
    <citation type="journal article" date="2021" name="Nat. Commun.">
        <title>Genetic determinants of endophytism in the Arabidopsis root mycobiome.</title>
        <authorList>
            <person name="Mesny F."/>
            <person name="Miyauchi S."/>
            <person name="Thiergart T."/>
            <person name="Pickel B."/>
            <person name="Atanasova L."/>
            <person name="Karlsson M."/>
            <person name="Huettel B."/>
            <person name="Barry K.W."/>
            <person name="Haridas S."/>
            <person name="Chen C."/>
            <person name="Bauer D."/>
            <person name="Andreopoulos W."/>
            <person name="Pangilinan J."/>
            <person name="LaButti K."/>
            <person name="Riley R."/>
            <person name="Lipzen A."/>
            <person name="Clum A."/>
            <person name="Drula E."/>
            <person name="Henrissat B."/>
            <person name="Kohler A."/>
            <person name="Grigoriev I.V."/>
            <person name="Martin F.M."/>
            <person name="Hacquard S."/>
        </authorList>
    </citation>
    <scope>NUCLEOTIDE SEQUENCE</scope>
    <source>
        <strain evidence="3">MPI-SDFR-AT-0117</strain>
    </source>
</reference>
<dbReference type="AlphaFoldDB" id="A0A9P8VBN5"/>
<evidence type="ECO:0000256" key="1">
    <source>
        <dbReference type="SAM" id="MobiDB-lite"/>
    </source>
</evidence>
<proteinExistence type="predicted"/>
<sequence length="705" mass="80074">MPSRRDLPQNGYFEHTSIPELQGRPDPEISEKTVDVSLDGQYLCPVCVKLRAQILDIWKTRETTEAGTHTFNETLPHHNSTYALTEGYLKGCTFCALIWNSLSNVHRRKPTLADLRQWRQMWTQSMRLGGNVDLIATGSSRKELVLWPRFVGPRGEVSSVRRRCYLSVTAADTSPQPPAFTYGSGPQGGGGCVAPPVSTSSPAIVEHAIRMLKECHDSHEQCRRPSDTALPNRLLEIDGEENVRLVKGETLPPHTPYIALSYCWGRQPSSTVMQLTLATLASFNAGFLIELLPKTVREAIHFTRRIGIRHIWVDLLCIVQDSPEDKAGEIDAMASIYEGSHLTICALGAESMDGGLYSLRNPFLYSSIPLTETGGRRVDIRFKMSDDSWWWWPAHKRGWIYQERILSRRVLSFGPFMVWTCRQTMVKEFDITPSYGDGRFVLSSQLYRSLIATEASREDRSDAVYKAWHEVLHHFHFTDLRFKTDRLAAVTGVMSLVKRQTGWDNHAGLWEPFLLRELLWEPSVRPVHSTGLAPSWSWIAWDGRIEFKGPEQPDCSGIVELATVQRVPDIPPDTTTTEPSLLCLRINCMPLKVLSIRRREGIPNAEIQDWPFPSIIQYTPDGDETDRAAELLLPCMWDDMYIYGLMVVRSRRKSPTKEALYERVGLLKALKGQALSDAVVYWGRRARKAFEDKLRDGVRRPVLIV</sequence>
<feature type="region of interest" description="Disordered" evidence="1">
    <location>
        <begin position="1"/>
        <end position="28"/>
    </location>
</feature>
<dbReference type="PANTHER" id="PTHR33112:SF9">
    <property type="entry name" value="HETEROKARYON INCOMPATIBILITY DOMAIN-CONTAINING PROTEIN"/>
    <property type="match status" value="1"/>
</dbReference>
<evidence type="ECO:0000313" key="4">
    <source>
        <dbReference type="Proteomes" id="UP000770015"/>
    </source>
</evidence>
<dbReference type="OrthoDB" id="4841500at2759"/>
<accession>A0A9P8VBN5</accession>
<dbReference type="Pfam" id="PF06985">
    <property type="entry name" value="HET"/>
    <property type="match status" value="1"/>
</dbReference>
<dbReference type="Proteomes" id="UP000770015">
    <property type="component" value="Unassembled WGS sequence"/>
</dbReference>
<protein>
    <submittedName>
        <fullName evidence="3">Heterokaryon incompatibility protein-domain-containing protein</fullName>
    </submittedName>
</protein>
<dbReference type="InterPro" id="IPR010730">
    <property type="entry name" value="HET"/>
</dbReference>
<name>A0A9P8VBN5_9PEZI</name>
<dbReference type="PANTHER" id="PTHR33112">
    <property type="entry name" value="DOMAIN PROTEIN, PUTATIVE-RELATED"/>
    <property type="match status" value="1"/>
</dbReference>